<evidence type="ECO:0000313" key="5">
    <source>
        <dbReference type="Proteomes" id="UP000470876"/>
    </source>
</evidence>
<comment type="caution">
    <text evidence="2">The sequence shown here is derived from an EMBL/GenBank/DDBJ whole genome shotgun (WGS) entry which is preliminary data.</text>
</comment>
<evidence type="ECO:0000313" key="3">
    <source>
        <dbReference type="EMBL" id="NEW58329.1"/>
    </source>
</evidence>
<evidence type="ECO:0000313" key="2">
    <source>
        <dbReference type="EMBL" id="NEW46838.1"/>
    </source>
</evidence>
<evidence type="ECO:0000313" key="4">
    <source>
        <dbReference type="Proteomes" id="UP000468928"/>
    </source>
</evidence>
<dbReference type="AlphaFoldDB" id="A0A6P1D9P9"/>
<protein>
    <submittedName>
        <fullName evidence="2">Uncharacterized protein</fullName>
    </submittedName>
</protein>
<dbReference type="RefSeq" id="WP_163827708.1">
    <property type="nucleotide sequence ID" value="NZ_JAAGUX010000051.1"/>
</dbReference>
<dbReference type="EMBL" id="JAAGUZ010000061">
    <property type="protein sequence ID" value="NEW46838.1"/>
    <property type="molecule type" value="Genomic_DNA"/>
</dbReference>
<accession>A0A6P1D9P9</accession>
<gene>
    <name evidence="2" type="ORF">GV789_20630</name>
    <name evidence="3" type="ORF">GV794_22155</name>
</gene>
<proteinExistence type="predicted"/>
<organism evidence="2 4">
    <name type="scientific">Nocardia cyriacigeorgica</name>
    <dbReference type="NCBI Taxonomy" id="135487"/>
    <lineage>
        <taxon>Bacteria</taxon>
        <taxon>Bacillati</taxon>
        <taxon>Actinomycetota</taxon>
        <taxon>Actinomycetes</taxon>
        <taxon>Mycobacteriales</taxon>
        <taxon>Nocardiaceae</taxon>
        <taxon>Nocardia</taxon>
    </lineage>
</organism>
<feature type="region of interest" description="Disordered" evidence="1">
    <location>
        <begin position="68"/>
        <end position="93"/>
    </location>
</feature>
<name>A0A6P1D9P9_9NOCA</name>
<keyword evidence="5" id="KW-1185">Reference proteome</keyword>
<dbReference type="Proteomes" id="UP000470876">
    <property type="component" value="Unassembled WGS sequence"/>
</dbReference>
<dbReference type="Proteomes" id="UP000468928">
    <property type="component" value="Unassembled WGS sequence"/>
</dbReference>
<dbReference type="EMBL" id="JAAGUX010000051">
    <property type="protein sequence ID" value="NEW58329.1"/>
    <property type="molecule type" value="Genomic_DNA"/>
</dbReference>
<evidence type="ECO:0000256" key="1">
    <source>
        <dbReference type="SAM" id="MobiDB-lite"/>
    </source>
</evidence>
<sequence length="93" mass="9464">MTITAAAAGVVGISLVSLRDLVVLPMDAVAIVLLDNPSRRGGTDRPAATDIDVVSAAHRDVARGIAGTRNASSGAGIREHRPAWPRDPGAKSG</sequence>
<reference evidence="4 5" key="1">
    <citation type="submission" date="2020-01" db="EMBL/GenBank/DDBJ databases">
        <title>Genetics and antimicrobial susceptibilities of Nocardia species isolated from the soil; a comparison with species isolated from humans.</title>
        <authorList>
            <person name="Carrasco G."/>
            <person name="Monzon S."/>
            <person name="Sansegundo M."/>
            <person name="Garcia E."/>
            <person name="Garrido N."/>
            <person name="Medina M.J."/>
            <person name="Villalon P."/>
            <person name="Ramirez-Arocha A.C."/>
            <person name="Jimenez P."/>
            <person name="Cuesta I."/>
            <person name="Valdezate S."/>
        </authorList>
    </citation>
    <scope>NUCLEOTIDE SEQUENCE [LARGE SCALE GENOMIC DNA]</scope>
    <source>
        <strain evidence="2 4">CNM20110639</strain>
        <strain evidence="3 5">CNM20110649</strain>
    </source>
</reference>